<dbReference type="STRING" id="445710.ATSB10_07370"/>
<dbReference type="EMBL" id="CP014841">
    <property type="protein sequence ID" value="AND68191.1"/>
    <property type="molecule type" value="Genomic_DNA"/>
</dbReference>
<dbReference type="KEGG" id="dtx:ATSB10_07370"/>
<dbReference type="RefSeq" id="WP_063670541.1">
    <property type="nucleotide sequence ID" value="NZ_CP014841.1"/>
</dbReference>
<dbReference type="Proteomes" id="UP000077255">
    <property type="component" value="Chromosome"/>
</dbReference>
<dbReference type="Pfam" id="PF11697">
    <property type="entry name" value="DUF3293"/>
    <property type="match status" value="1"/>
</dbReference>
<organism evidence="1 2">
    <name type="scientific">Dyella thiooxydans</name>
    <dbReference type="NCBI Taxonomy" id="445710"/>
    <lineage>
        <taxon>Bacteria</taxon>
        <taxon>Pseudomonadati</taxon>
        <taxon>Pseudomonadota</taxon>
        <taxon>Gammaproteobacteria</taxon>
        <taxon>Lysobacterales</taxon>
        <taxon>Rhodanobacteraceae</taxon>
        <taxon>Dyella</taxon>
    </lineage>
</organism>
<accession>A0A160MY04</accession>
<dbReference type="PATRIC" id="fig|445710.3.peg.737"/>
<dbReference type="AlphaFoldDB" id="A0A160MY04"/>
<name>A0A160MY04_9GAMM</name>
<gene>
    <name evidence="1" type="ORF">ATSB10_07370</name>
</gene>
<sequence>MDERLLVAYRRTDYRVRLPGGGTTSLHVDTPVPATLHALVGTSPWGFITAWHPGSRRAPRDTNRQAQRRLLAELLADPATRAILAAVGVGADGWREPSLFAIGTPHVVLERLAAAFGQRAFLAGSGQGLARLVWTPQLTWVNGDS</sequence>
<protein>
    <recommendedName>
        <fullName evidence="3">DUF3293 domain-containing protein</fullName>
    </recommendedName>
</protein>
<keyword evidence="2" id="KW-1185">Reference proteome</keyword>
<dbReference type="InterPro" id="IPR021710">
    <property type="entry name" value="DUF3293"/>
</dbReference>
<reference evidence="1 2" key="1">
    <citation type="submission" date="2016-02" db="EMBL/GenBank/DDBJ databases">
        <title>Complete genome sequencing and analysis of ATSB10, Dyella thiooxydans isolated from rhizosphere soil of sunflower (Helianthus annuus L.).</title>
        <authorList>
            <person name="Lee Y."/>
            <person name="Hwangbo K."/>
            <person name="Chung H."/>
            <person name="Yoo J."/>
            <person name="Kim K.Y."/>
            <person name="Sa T.M."/>
            <person name="Um Y."/>
            <person name="Madhaiyan M."/>
        </authorList>
    </citation>
    <scope>NUCLEOTIDE SEQUENCE [LARGE SCALE GENOMIC DNA]</scope>
    <source>
        <strain evidence="1 2">ATSB10</strain>
    </source>
</reference>
<evidence type="ECO:0008006" key="3">
    <source>
        <dbReference type="Google" id="ProtNLM"/>
    </source>
</evidence>
<evidence type="ECO:0000313" key="2">
    <source>
        <dbReference type="Proteomes" id="UP000077255"/>
    </source>
</evidence>
<dbReference type="OrthoDB" id="6024680at2"/>
<proteinExistence type="predicted"/>
<evidence type="ECO:0000313" key="1">
    <source>
        <dbReference type="EMBL" id="AND68191.1"/>
    </source>
</evidence>